<evidence type="ECO:0008006" key="2">
    <source>
        <dbReference type="Google" id="ProtNLM"/>
    </source>
</evidence>
<proteinExistence type="predicted"/>
<organism evidence="1">
    <name type="scientific">viral metagenome</name>
    <dbReference type="NCBI Taxonomy" id="1070528"/>
    <lineage>
        <taxon>unclassified sequences</taxon>
        <taxon>metagenomes</taxon>
        <taxon>organismal metagenomes</taxon>
    </lineage>
</organism>
<dbReference type="Pfam" id="PF10933">
    <property type="entry name" value="DUF2827"/>
    <property type="match status" value="1"/>
</dbReference>
<dbReference type="EMBL" id="MN739584">
    <property type="protein sequence ID" value="QHT14466.1"/>
    <property type="molecule type" value="Genomic_DNA"/>
</dbReference>
<accession>A0A6C0DBU3</accession>
<dbReference type="AlphaFoldDB" id="A0A6C0DBU3"/>
<sequence length="406" mass="46478">MSHQLPGMTENFGNPFQSVMPFINASKLVGLKDRKVVLLATATITQKNIFSNGLFQNVYIIYKMFDAMGYAPILVINEKPETLDSVPSMMCAARMMTTDEIIRQPLPVVALIEIGMSIDPLLRQFVKMLGGRLAKLYLGNILNIDIETPIFYPGMFFTHHVIEKIDTIWVSPHYGQHAEYASFLNHVTPPSDLTRMIAPYVWDPCFLTRDYTEFPRWKPRAAPEDDVIVIMEPNISFQKCCFVPLMAIERWYRNGNRSWKGKVIVVNGDRVTDTTHFKNTIAPYLDICKDGLVTCKDRMDILSVMKEYPSALFMMHQVNNEYNYMTMELMWCGFPAVHNTDAWGQFGYSYTGNNIDLAAKQLEIAYSGHTNRLEAYKANANILTWQHSPYNPANQLAWDNLIHARG</sequence>
<dbReference type="InterPro" id="IPR021234">
    <property type="entry name" value="DUF2827"/>
</dbReference>
<name>A0A6C0DBU3_9ZZZZ</name>
<evidence type="ECO:0000313" key="1">
    <source>
        <dbReference type="EMBL" id="QHT14466.1"/>
    </source>
</evidence>
<protein>
    <recommendedName>
        <fullName evidence="2">Glycosyltransferase</fullName>
    </recommendedName>
</protein>
<reference evidence="1" key="1">
    <citation type="journal article" date="2020" name="Nature">
        <title>Giant virus diversity and host interactions through global metagenomics.</title>
        <authorList>
            <person name="Schulz F."/>
            <person name="Roux S."/>
            <person name="Paez-Espino D."/>
            <person name="Jungbluth S."/>
            <person name="Walsh D.A."/>
            <person name="Denef V.J."/>
            <person name="McMahon K.D."/>
            <person name="Konstantinidis K.T."/>
            <person name="Eloe-Fadrosh E.A."/>
            <person name="Kyrpides N.C."/>
            <person name="Woyke T."/>
        </authorList>
    </citation>
    <scope>NUCLEOTIDE SEQUENCE</scope>
    <source>
        <strain evidence="1">GVMAG-M-3300023174-137</strain>
    </source>
</reference>